<organism evidence="1 2">
    <name type="scientific">Streptomyces lannensis</name>
    <dbReference type="NCBI Taxonomy" id="766498"/>
    <lineage>
        <taxon>Bacteria</taxon>
        <taxon>Bacillati</taxon>
        <taxon>Actinomycetota</taxon>
        <taxon>Actinomycetes</taxon>
        <taxon>Kitasatosporales</taxon>
        <taxon>Streptomycetaceae</taxon>
        <taxon>Streptomyces</taxon>
    </lineage>
</organism>
<proteinExistence type="predicted"/>
<reference evidence="2" key="1">
    <citation type="journal article" date="2019" name="Int. J. Syst. Evol. Microbiol.">
        <title>The Global Catalogue of Microorganisms (GCM) 10K type strain sequencing project: providing services to taxonomists for standard genome sequencing and annotation.</title>
        <authorList>
            <consortium name="The Broad Institute Genomics Platform"/>
            <consortium name="The Broad Institute Genome Sequencing Center for Infectious Disease"/>
            <person name="Wu L."/>
            <person name="Ma J."/>
        </authorList>
    </citation>
    <scope>NUCLEOTIDE SEQUENCE [LARGE SCALE GENOMIC DNA]</scope>
    <source>
        <strain evidence="2">JCM 16578</strain>
    </source>
</reference>
<evidence type="ECO:0000313" key="1">
    <source>
        <dbReference type="EMBL" id="GAA3898372.1"/>
    </source>
</evidence>
<dbReference type="Proteomes" id="UP001501563">
    <property type="component" value="Unassembled WGS sequence"/>
</dbReference>
<comment type="caution">
    <text evidence="1">The sequence shown here is derived from an EMBL/GenBank/DDBJ whole genome shotgun (WGS) entry which is preliminary data.</text>
</comment>
<protein>
    <submittedName>
        <fullName evidence="1">Uncharacterized protein</fullName>
    </submittedName>
</protein>
<accession>A0ABP7LCZ0</accession>
<dbReference type="EMBL" id="BAAAZA010000039">
    <property type="protein sequence ID" value="GAA3898372.1"/>
    <property type="molecule type" value="Genomic_DNA"/>
</dbReference>
<name>A0ABP7LCZ0_9ACTN</name>
<evidence type="ECO:0000313" key="2">
    <source>
        <dbReference type="Proteomes" id="UP001501563"/>
    </source>
</evidence>
<gene>
    <name evidence="1" type="ORF">GCM10022207_78480</name>
</gene>
<sequence>MLVRVIDSPNNDWSFSTAREPAQFGACEVNGVPGVEHAAGGRGTLCGISARHTTHYLHLFVPDALQSCRQCRQEAEASPTQPCVQERLHSRVLESAQGAMRDELLAALHKGANVRLWINGRSTDLAKFYARLDELTHGAGPAAEAFVSAATIGLANVEYDLWRFLVVLPQDGGRPLIARGPRDRG</sequence>
<dbReference type="RefSeq" id="WP_345553746.1">
    <property type="nucleotide sequence ID" value="NZ_BAAAZA010000039.1"/>
</dbReference>
<keyword evidence="2" id="KW-1185">Reference proteome</keyword>